<dbReference type="InterPro" id="IPR000626">
    <property type="entry name" value="Ubiquitin-like_dom"/>
</dbReference>
<dbReference type="InterPro" id="IPR039773">
    <property type="entry name" value="BAG_chaperone_regulator"/>
</dbReference>
<proteinExistence type="predicted"/>
<evidence type="ECO:0000313" key="6">
    <source>
        <dbReference type="EMBL" id="KDP25508.1"/>
    </source>
</evidence>
<evidence type="ECO:0000256" key="1">
    <source>
        <dbReference type="ARBA" id="ARBA00023186"/>
    </source>
</evidence>
<feature type="compositionally biased region" description="Basic residues" evidence="3">
    <location>
        <begin position="1"/>
        <end position="12"/>
    </location>
</feature>
<feature type="coiled-coil region" evidence="2">
    <location>
        <begin position="147"/>
        <end position="174"/>
    </location>
</feature>
<evidence type="ECO:0000313" key="7">
    <source>
        <dbReference type="Proteomes" id="UP000027138"/>
    </source>
</evidence>
<evidence type="ECO:0000256" key="2">
    <source>
        <dbReference type="SAM" id="Coils"/>
    </source>
</evidence>
<feature type="region of interest" description="Disordered" evidence="3">
    <location>
        <begin position="235"/>
        <end position="289"/>
    </location>
</feature>
<dbReference type="GO" id="GO:0000774">
    <property type="term" value="F:adenyl-nucleotide exchange factor activity"/>
    <property type="evidence" value="ECO:0007669"/>
    <property type="project" value="TreeGrafter"/>
</dbReference>
<evidence type="ECO:0000256" key="3">
    <source>
        <dbReference type="SAM" id="MobiDB-lite"/>
    </source>
</evidence>
<dbReference type="InterPro" id="IPR036533">
    <property type="entry name" value="BAG_dom_sf"/>
</dbReference>
<reference evidence="6 7" key="1">
    <citation type="journal article" date="2014" name="PLoS ONE">
        <title>Global Analysis of Gene Expression Profiles in Physic Nut (Jatropha curcas L.) Seedlings Exposed to Salt Stress.</title>
        <authorList>
            <person name="Zhang L."/>
            <person name="Zhang C."/>
            <person name="Wu P."/>
            <person name="Chen Y."/>
            <person name="Li M."/>
            <person name="Jiang H."/>
            <person name="Wu G."/>
        </authorList>
    </citation>
    <scope>NUCLEOTIDE SEQUENCE [LARGE SCALE GENOMIC DNA]</scope>
    <source>
        <strain evidence="7">cv. GZQX0401</strain>
        <tissue evidence="6">Young leaves</tissue>
    </source>
</reference>
<dbReference type="PANTHER" id="PTHR12329">
    <property type="entry name" value="BCL2-ASSOCIATED ATHANOGENE"/>
    <property type="match status" value="1"/>
</dbReference>
<dbReference type="Pfam" id="PF00240">
    <property type="entry name" value="ubiquitin"/>
    <property type="match status" value="1"/>
</dbReference>
<dbReference type="Proteomes" id="UP000027138">
    <property type="component" value="Unassembled WGS sequence"/>
</dbReference>
<gene>
    <name evidence="6" type="ORF">JCGZ_20664</name>
</gene>
<sequence length="306" mass="35328">MEPMKSRMKRTFRPPTNNKNPFDGRSNIKVEDMEIRPGGMLVQKRNSNSNQINPVPIPTIKVKVKYGSSTHQICISSQASFGQLKKILAEHTGVHHQDQKLIYKKKERDSKDYLDIVGVKDGSKIRLIEDITSRERRCLEMLKSAHLEKVSKSLKQINLEVDKLSVKVIALEATKSRGEKVEESDVDSLIEMLMNKLVLLDGIVAEGDLKLQKGVQEKRVQKYIETLDMLKLQKSKENRKESQIPMQKQENSTGKMPILMQKKPVSTKQKKETEQMPLQQQQQHQKQKILRHSETFVITTKWETFD</sequence>
<keyword evidence="1" id="KW-0143">Chaperone</keyword>
<dbReference type="AlphaFoldDB" id="A0A067JRQ0"/>
<organism evidence="6 7">
    <name type="scientific">Jatropha curcas</name>
    <name type="common">Barbados nut</name>
    <dbReference type="NCBI Taxonomy" id="180498"/>
    <lineage>
        <taxon>Eukaryota</taxon>
        <taxon>Viridiplantae</taxon>
        <taxon>Streptophyta</taxon>
        <taxon>Embryophyta</taxon>
        <taxon>Tracheophyta</taxon>
        <taxon>Spermatophyta</taxon>
        <taxon>Magnoliopsida</taxon>
        <taxon>eudicotyledons</taxon>
        <taxon>Gunneridae</taxon>
        <taxon>Pentapetalae</taxon>
        <taxon>rosids</taxon>
        <taxon>fabids</taxon>
        <taxon>Malpighiales</taxon>
        <taxon>Euphorbiaceae</taxon>
        <taxon>Crotonoideae</taxon>
        <taxon>Jatropheae</taxon>
        <taxon>Jatropha</taxon>
    </lineage>
</organism>
<feature type="compositionally biased region" description="Polar residues" evidence="3">
    <location>
        <begin position="244"/>
        <end position="254"/>
    </location>
</feature>
<keyword evidence="7" id="KW-1185">Reference proteome</keyword>
<dbReference type="EMBL" id="KK914993">
    <property type="protein sequence ID" value="KDP25508.1"/>
    <property type="molecule type" value="Genomic_DNA"/>
</dbReference>
<feature type="domain" description="Ubiquitin-like" evidence="4">
    <location>
        <begin position="60"/>
        <end position="127"/>
    </location>
</feature>
<name>A0A067JRQ0_JATCU</name>
<dbReference type="InterPro" id="IPR029071">
    <property type="entry name" value="Ubiquitin-like_domsf"/>
</dbReference>
<evidence type="ECO:0000259" key="5">
    <source>
        <dbReference type="Pfam" id="PF02179"/>
    </source>
</evidence>
<dbReference type="Gene3D" id="1.20.58.120">
    <property type="entry name" value="BAG domain"/>
    <property type="match status" value="1"/>
</dbReference>
<dbReference type="OrthoDB" id="776628at2759"/>
<protein>
    <recommendedName>
        <fullName evidence="8">Ubiquitin-like domain-containing protein</fullName>
    </recommendedName>
</protein>
<feature type="region of interest" description="Disordered" evidence="3">
    <location>
        <begin position="1"/>
        <end position="25"/>
    </location>
</feature>
<dbReference type="SUPFAM" id="SSF63491">
    <property type="entry name" value="BAG domain"/>
    <property type="match status" value="1"/>
</dbReference>
<dbReference type="STRING" id="180498.A0A067JRQ0"/>
<dbReference type="Pfam" id="PF02179">
    <property type="entry name" value="BAG"/>
    <property type="match status" value="1"/>
</dbReference>
<dbReference type="PANTHER" id="PTHR12329:SF36">
    <property type="entry name" value="UBIQUITIN-LIKE DOMAIN-CONTAINING PROTEIN"/>
    <property type="match status" value="1"/>
</dbReference>
<evidence type="ECO:0008006" key="8">
    <source>
        <dbReference type="Google" id="ProtNLM"/>
    </source>
</evidence>
<dbReference type="SUPFAM" id="SSF54236">
    <property type="entry name" value="Ubiquitin-like"/>
    <property type="match status" value="1"/>
</dbReference>
<keyword evidence="2" id="KW-0175">Coiled coil</keyword>
<dbReference type="GO" id="GO:0051087">
    <property type="term" value="F:protein-folding chaperone binding"/>
    <property type="evidence" value="ECO:0007669"/>
    <property type="project" value="InterPro"/>
</dbReference>
<dbReference type="InterPro" id="IPR003103">
    <property type="entry name" value="BAG_domain"/>
</dbReference>
<evidence type="ECO:0000259" key="4">
    <source>
        <dbReference type="Pfam" id="PF00240"/>
    </source>
</evidence>
<dbReference type="GO" id="GO:0050821">
    <property type="term" value="P:protein stabilization"/>
    <property type="evidence" value="ECO:0007669"/>
    <property type="project" value="TreeGrafter"/>
</dbReference>
<accession>A0A067JRQ0</accession>
<dbReference type="GO" id="GO:0005737">
    <property type="term" value="C:cytoplasm"/>
    <property type="evidence" value="ECO:0007669"/>
    <property type="project" value="TreeGrafter"/>
</dbReference>
<dbReference type="Gene3D" id="3.10.20.90">
    <property type="entry name" value="Phosphatidylinositol 3-kinase Catalytic Subunit, Chain A, domain 1"/>
    <property type="match status" value="1"/>
</dbReference>
<feature type="domain" description="BAG" evidence="5">
    <location>
        <begin position="155"/>
        <end position="229"/>
    </location>
</feature>